<evidence type="ECO:0000256" key="5">
    <source>
        <dbReference type="ARBA" id="ARBA00022737"/>
    </source>
</evidence>
<gene>
    <name evidence="10" type="ORF">SASPL_123306</name>
</gene>
<dbReference type="Pfam" id="PF13855">
    <property type="entry name" value="LRR_8"/>
    <property type="match status" value="1"/>
</dbReference>
<evidence type="ECO:0000256" key="2">
    <source>
        <dbReference type="ARBA" id="ARBA00022614"/>
    </source>
</evidence>
<feature type="signal peptide" evidence="8">
    <location>
        <begin position="1"/>
        <end position="20"/>
    </location>
</feature>
<feature type="chain" id="PRO_5036493615" description="Leucine-rich repeat-containing N-terminal plant-type domain-containing protein" evidence="8">
    <location>
        <begin position="21"/>
        <end position="212"/>
    </location>
</feature>
<keyword evidence="5" id="KW-0677">Repeat</keyword>
<name>A0A8X8ZSV9_SALSN</name>
<dbReference type="EMBL" id="PNBA02000008">
    <property type="protein sequence ID" value="KAG6415887.1"/>
    <property type="molecule type" value="Genomic_DNA"/>
</dbReference>
<dbReference type="GO" id="GO:0016020">
    <property type="term" value="C:membrane"/>
    <property type="evidence" value="ECO:0007669"/>
    <property type="project" value="UniProtKB-SubCell"/>
</dbReference>
<comment type="subcellular location">
    <subcellularLocation>
        <location evidence="1">Membrane</location>
        <topology evidence="1">Single-pass membrane protein</topology>
    </subcellularLocation>
</comment>
<protein>
    <recommendedName>
        <fullName evidence="9">Leucine-rich repeat-containing N-terminal plant-type domain-containing protein</fullName>
    </recommendedName>
</protein>
<feature type="domain" description="Leucine-rich repeat-containing N-terminal plant-type" evidence="9">
    <location>
        <begin position="24"/>
        <end position="60"/>
    </location>
</feature>
<dbReference type="InterPro" id="IPR032675">
    <property type="entry name" value="LRR_dom_sf"/>
</dbReference>
<keyword evidence="7" id="KW-0472">Membrane</keyword>
<reference evidence="10" key="1">
    <citation type="submission" date="2018-01" db="EMBL/GenBank/DDBJ databases">
        <authorList>
            <person name="Mao J.F."/>
        </authorList>
    </citation>
    <scope>NUCLEOTIDE SEQUENCE</scope>
    <source>
        <strain evidence="10">Huo1</strain>
        <tissue evidence="10">Leaf</tissue>
    </source>
</reference>
<dbReference type="PANTHER" id="PTHR48007:SF64">
    <property type="entry name" value="POLLEN RECEPTOR-LIKE KINASE 1"/>
    <property type="match status" value="1"/>
</dbReference>
<evidence type="ECO:0000313" key="11">
    <source>
        <dbReference type="Proteomes" id="UP000298416"/>
    </source>
</evidence>
<evidence type="ECO:0000256" key="1">
    <source>
        <dbReference type="ARBA" id="ARBA00004167"/>
    </source>
</evidence>
<dbReference type="AlphaFoldDB" id="A0A8X8ZSV9"/>
<sequence length="212" mass="23301">MFIVAMAMVAFSLPLRVVLAENAAESLMRFKTALTNTDPSLANWIPSTNPCTGNWAGVLCYNGYVWALQLENMGLQGQIDVDSLAELSYLRTLSFINNNFQGSMPNWRKLRTLMSLYLSDNHFSGQIPNDAFEGMESLKKVYLSDNSFTGPIPESLASPRMVEVGLDNNHFSGAIPAIDSQNLQVFNVSNNDLQGPVPLSLLKLDPSSFTGN</sequence>
<evidence type="ECO:0000256" key="6">
    <source>
        <dbReference type="ARBA" id="ARBA00022989"/>
    </source>
</evidence>
<dbReference type="InterPro" id="IPR046959">
    <property type="entry name" value="PRK1-6/SRF4-like"/>
</dbReference>
<evidence type="ECO:0000259" key="9">
    <source>
        <dbReference type="Pfam" id="PF08263"/>
    </source>
</evidence>
<evidence type="ECO:0000256" key="3">
    <source>
        <dbReference type="ARBA" id="ARBA00022692"/>
    </source>
</evidence>
<evidence type="ECO:0000256" key="4">
    <source>
        <dbReference type="ARBA" id="ARBA00022729"/>
    </source>
</evidence>
<dbReference type="Proteomes" id="UP000298416">
    <property type="component" value="Unassembled WGS sequence"/>
</dbReference>
<reference evidence="10" key="2">
    <citation type="submission" date="2020-08" db="EMBL/GenBank/DDBJ databases">
        <title>Plant Genome Project.</title>
        <authorList>
            <person name="Zhang R.-G."/>
        </authorList>
    </citation>
    <scope>NUCLEOTIDE SEQUENCE</scope>
    <source>
        <strain evidence="10">Huo1</strain>
        <tissue evidence="10">Leaf</tissue>
    </source>
</reference>
<keyword evidence="2" id="KW-0433">Leucine-rich repeat</keyword>
<proteinExistence type="predicted"/>
<evidence type="ECO:0000256" key="8">
    <source>
        <dbReference type="SAM" id="SignalP"/>
    </source>
</evidence>
<dbReference type="Pfam" id="PF00560">
    <property type="entry name" value="LRR_1"/>
    <property type="match status" value="1"/>
</dbReference>
<dbReference type="Pfam" id="PF08263">
    <property type="entry name" value="LRRNT_2"/>
    <property type="match status" value="1"/>
</dbReference>
<evidence type="ECO:0000313" key="10">
    <source>
        <dbReference type="EMBL" id="KAG6415887.1"/>
    </source>
</evidence>
<dbReference type="Gene3D" id="3.80.10.10">
    <property type="entry name" value="Ribonuclease Inhibitor"/>
    <property type="match status" value="2"/>
</dbReference>
<organism evidence="10">
    <name type="scientific">Salvia splendens</name>
    <name type="common">Scarlet sage</name>
    <dbReference type="NCBI Taxonomy" id="180675"/>
    <lineage>
        <taxon>Eukaryota</taxon>
        <taxon>Viridiplantae</taxon>
        <taxon>Streptophyta</taxon>
        <taxon>Embryophyta</taxon>
        <taxon>Tracheophyta</taxon>
        <taxon>Spermatophyta</taxon>
        <taxon>Magnoliopsida</taxon>
        <taxon>eudicotyledons</taxon>
        <taxon>Gunneridae</taxon>
        <taxon>Pentapetalae</taxon>
        <taxon>asterids</taxon>
        <taxon>lamiids</taxon>
        <taxon>Lamiales</taxon>
        <taxon>Lamiaceae</taxon>
        <taxon>Nepetoideae</taxon>
        <taxon>Mentheae</taxon>
        <taxon>Salviinae</taxon>
        <taxon>Salvia</taxon>
        <taxon>Salvia subgen. Calosphace</taxon>
        <taxon>core Calosphace</taxon>
    </lineage>
</organism>
<evidence type="ECO:0000256" key="7">
    <source>
        <dbReference type="ARBA" id="ARBA00023136"/>
    </source>
</evidence>
<dbReference type="PANTHER" id="PTHR48007">
    <property type="entry name" value="LEUCINE-RICH REPEAT RECEPTOR-LIKE PROTEIN KINASE PXC1"/>
    <property type="match status" value="1"/>
</dbReference>
<comment type="caution">
    <text evidence="10">The sequence shown here is derived from an EMBL/GenBank/DDBJ whole genome shotgun (WGS) entry which is preliminary data.</text>
</comment>
<dbReference type="FunFam" id="3.80.10.10:FF:000129">
    <property type="entry name" value="Leucine-rich repeat receptor-like kinase"/>
    <property type="match status" value="1"/>
</dbReference>
<keyword evidence="4 8" id="KW-0732">Signal</keyword>
<dbReference type="InterPro" id="IPR013210">
    <property type="entry name" value="LRR_N_plant-typ"/>
</dbReference>
<keyword evidence="3" id="KW-0812">Transmembrane</keyword>
<dbReference type="SUPFAM" id="SSF52058">
    <property type="entry name" value="L domain-like"/>
    <property type="match status" value="1"/>
</dbReference>
<dbReference type="InterPro" id="IPR001611">
    <property type="entry name" value="Leu-rich_rpt"/>
</dbReference>
<accession>A0A8X8ZSV9</accession>
<keyword evidence="11" id="KW-1185">Reference proteome</keyword>
<keyword evidence="6" id="KW-1133">Transmembrane helix</keyword>